<evidence type="ECO:0000313" key="8">
    <source>
        <dbReference type="EMBL" id="HIX19106.1"/>
    </source>
</evidence>
<reference evidence="8" key="1">
    <citation type="journal article" date="2021" name="PeerJ">
        <title>Extensive microbial diversity within the chicken gut microbiome revealed by metagenomics and culture.</title>
        <authorList>
            <person name="Gilroy R."/>
            <person name="Ravi A."/>
            <person name="Getino M."/>
            <person name="Pursley I."/>
            <person name="Horton D.L."/>
            <person name="Alikhan N.F."/>
            <person name="Baker D."/>
            <person name="Gharbi K."/>
            <person name="Hall N."/>
            <person name="Watson M."/>
            <person name="Adriaenssens E.M."/>
            <person name="Foster-Nyarko E."/>
            <person name="Jarju S."/>
            <person name="Secka A."/>
            <person name="Antonio M."/>
            <person name="Oren A."/>
            <person name="Chaudhuri R.R."/>
            <person name="La Ragione R."/>
            <person name="Hildebrand F."/>
            <person name="Pallen M.J."/>
        </authorList>
    </citation>
    <scope>NUCLEOTIDE SEQUENCE</scope>
    <source>
        <strain evidence="8">14975</strain>
    </source>
</reference>
<sequence length="835" mass="94109">MMQAVDLSGTWKLRGGGVEIPVRVPGDQYSALAEAGVIPDPYIGLNEQTVQVWREYDWSFSRDFELPDELLDCTEVFLRMDRIDTVAAIVLNGELIARCSNMFRSQCLPVRSHLHAGLNRLEVIFSPAHREAAARAEAAARELGMDLAAPVSDNNRLPNMNMLRKVQCHAGWDWGPCLMVCGLCGRVELQGVRAARLVSACTESHPEDSSDLTAPWRINVHVRLERVGREPQPLCLCAELVGEESVSVDLAAGSSEADLVLHVAKPKLWYPAGQGEQALYELRVRLYPVASADLPSYLSGGGSCDDELQRSLGLRKLEVIRCKDDIGESFAVSVNDRKIFCKGANWIPCDALPERQKPEVYERLLRDARAANMNMLRVWGGGQWEQDCFYELCDRLGLLLWHDCMFACMHYPATESFLADISAEIREQILRLRDHPCIALWCGDNECAGSCAGGEVPAEEAKMQNYLRFNACVGEAVRSADPTRLFWPSSPCNGEGSLVGSWHDDTTGDMHYWAVWHGSKPFESYLDVRPRFCSEFGFQSFPSLCTVNRYTEGREHDVEAPVMTLHQKQTGGNKRITRMFEHYFHHPRSFEDFLYLSQVQQALAIRTAVEYWRHSKPVCMGTLYWQLNDNWPVASWSSVDYYGQWKQLHYHAARFYAPVAVAARKIGDEVALSVVSDLPVPCRGNLRVRWMTFEGGVLSRWLFVVKLAANAPAEVVGRVAVGHLNPESGFLVIELDVDDWQGRHHAQRSTCLLRAPRNCRLAQAEVKLSVEGDDVLLSTDKPVFYLTVEAPDRPLLLSDNSVTLLPYEQLRLRILRGGPLTADQLRCRHLRQTYR</sequence>
<dbReference type="Gene3D" id="3.20.20.80">
    <property type="entry name" value="Glycosidases"/>
    <property type="match status" value="1"/>
</dbReference>
<dbReference type="PANTHER" id="PTHR43730">
    <property type="entry name" value="BETA-MANNOSIDASE"/>
    <property type="match status" value="1"/>
</dbReference>
<dbReference type="Pfam" id="PF22666">
    <property type="entry name" value="Glyco_hydro_2_N2"/>
    <property type="match status" value="1"/>
</dbReference>
<name>A0A9D1V9P3_9BACT</name>
<accession>A0A9D1V9P3</accession>
<protein>
    <recommendedName>
        <fullName evidence="3">beta-mannosidase</fullName>
        <ecNumber evidence="3">3.2.1.25</ecNumber>
    </recommendedName>
</protein>
<evidence type="ECO:0000256" key="3">
    <source>
        <dbReference type="ARBA" id="ARBA00012754"/>
    </source>
</evidence>
<dbReference type="EMBL" id="DXFQ01000012">
    <property type="protein sequence ID" value="HIX19106.1"/>
    <property type="molecule type" value="Genomic_DNA"/>
</dbReference>
<keyword evidence="5" id="KW-0326">Glycosidase</keyword>
<evidence type="ECO:0000256" key="1">
    <source>
        <dbReference type="ARBA" id="ARBA00000829"/>
    </source>
</evidence>
<feature type="domain" description="Beta-mannosidase-like galactose-binding" evidence="7">
    <location>
        <begin position="11"/>
        <end position="184"/>
    </location>
</feature>
<reference evidence="8" key="2">
    <citation type="submission" date="2021-04" db="EMBL/GenBank/DDBJ databases">
        <authorList>
            <person name="Gilroy R."/>
        </authorList>
    </citation>
    <scope>NUCLEOTIDE SEQUENCE</scope>
    <source>
        <strain evidence="8">14975</strain>
    </source>
</reference>
<dbReference type="SUPFAM" id="SSF49785">
    <property type="entry name" value="Galactose-binding domain-like"/>
    <property type="match status" value="1"/>
</dbReference>
<keyword evidence="4" id="KW-0378">Hydrolase</keyword>
<dbReference type="InterPro" id="IPR036156">
    <property type="entry name" value="Beta-gal/glucu_dom_sf"/>
</dbReference>
<comment type="catalytic activity">
    <reaction evidence="1">
        <text>Hydrolysis of terminal, non-reducing beta-D-mannose residues in beta-D-mannosides.</text>
        <dbReference type="EC" id="3.2.1.25"/>
    </reaction>
</comment>
<dbReference type="AlphaFoldDB" id="A0A9D1V9P3"/>
<dbReference type="InterPro" id="IPR054593">
    <property type="entry name" value="Beta-mannosidase-like_N2"/>
</dbReference>
<dbReference type="EC" id="3.2.1.25" evidence="3"/>
<dbReference type="InterPro" id="IPR050887">
    <property type="entry name" value="Beta-mannosidase_GH2"/>
</dbReference>
<dbReference type="Gene3D" id="2.60.40.10">
    <property type="entry name" value="Immunoglobulins"/>
    <property type="match status" value="2"/>
</dbReference>
<evidence type="ECO:0000256" key="4">
    <source>
        <dbReference type="ARBA" id="ARBA00022801"/>
    </source>
</evidence>
<evidence type="ECO:0000256" key="5">
    <source>
        <dbReference type="ARBA" id="ARBA00023295"/>
    </source>
</evidence>
<evidence type="ECO:0000259" key="7">
    <source>
        <dbReference type="Pfam" id="PF22666"/>
    </source>
</evidence>
<feature type="domain" description="Mannosidase Ig/CBM-like" evidence="6">
    <location>
        <begin position="669"/>
        <end position="738"/>
    </location>
</feature>
<dbReference type="Proteomes" id="UP000823964">
    <property type="component" value="Unassembled WGS sequence"/>
</dbReference>
<dbReference type="PANTHER" id="PTHR43730:SF1">
    <property type="entry name" value="BETA-MANNOSIDASE"/>
    <property type="match status" value="1"/>
</dbReference>
<dbReference type="InterPro" id="IPR013783">
    <property type="entry name" value="Ig-like_fold"/>
</dbReference>
<dbReference type="Gene3D" id="2.60.120.260">
    <property type="entry name" value="Galactose-binding domain-like"/>
    <property type="match status" value="1"/>
</dbReference>
<dbReference type="SUPFAM" id="SSF51445">
    <property type="entry name" value="(Trans)glycosidases"/>
    <property type="match status" value="1"/>
</dbReference>
<dbReference type="SUPFAM" id="SSF49303">
    <property type="entry name" value="beta-Galactosidase/glucuronidase domain"/>
    <property type="match status" value="2"/>
</dbReference>
<evidence type="ECO:0000256" key="2">
    <source>
        <dbReference type="ARBA" id="ARBA00004740"/>
    </source>
</evidence>
<gene>
    <name evidence="8" type="ORF">H9862_00715</name>
</gene>
<dbReference type="InterPro" id="IPR017853">
    <property type="entry name" value="GH"/>
</dbReference>
<proteinExistence type="predicted"/>
<comment type="caution">
    <text evidence="8">The sequence shown here is derived from an EMBL/GenBank/DDBJ whole genome shotgun (WGS) entry which is preliminary data.</text>
</comment>
<evidence type="ECO:0000259" key="6">
    <source>
        <dbReference type="Pfam" id="PF17786"/>
    </source>
</evidence>
<dbReference type="InterPro" id="IPR041447">
    <property type="entry name" value="Mannosidase_ig"/>
</dbReference>
<dbReference type="GO" id="GO:0004567">
    <property type="term" value="F:beta-mannosidase activity"/>
    <property type="evidence" value="ECO:0007669"/>
    <property type="project" value="UniProtKB-EC"/>
</dbReference>
<evidence type="ECO:0000313" key="9">
    <source>
        <dbReference type="Proteomes" id="UP000823964"/>
    </source>
</evidence>
<organism evidence="8 9">
    <name type="scientific">Candidatus Akkermansia intestinigallinarum</name>
    <dbReference type="NCBI Taxonomy" id="2838431"/>
    <lineage>
        <taxon>Bacteria</taxon>
        <taxon>Pseudomonadati</taxon>
        <taxon>Verrucomicrobiota</taxon>
        <taxon>Verrucomicrobiia</taxon>
        <taxon>Verrucomicrobiales</taxon>
        <taxon>Akkermansiaceae</taxon>
        <taxon>Akkermansia</taxon>
    </lineage>
</organism>
<dbReference type="FunFam" id="3.20.20.80:FF:000050">
    <property type="entry name" value="Beta-mannosidase B"/>
    <property type="match status" value="1"/>
</dbReference>
<dbReference type="InterPro" id="IPR008979">
    <property type="entry name" value="Galactose-bd-like_sf"/>
</dbReference>
<dbReference type="Pfam" id="PF17786">
    <property type="entry name" value="Mannosidase_ig"/>
    <property type="match status" value="1"/>
</dbReference>
<dbReference type="GO" id="GO:0006516">
    <property type="term" value="P:glycoprotein catabolic process"/>
    <property type="evidence" value="ECO:0007669"/>
    <property type="project" value="TreeGrafter"/>
</dbReference>
<comment type="pathway">
    <text evidence="2">Glycan metabolism; N-glycan degradation.</text>
</comment>